<dbReference type="AlphaFoldDB" id="A0A7K0DIP4"/>
<evidence type="ECO:0000313" key="3">
    <source>
        <dbReference type="Proteomes" id="UP000431401"/>
    </source>
</evidence>
<keyword evidence="3" id="KW-1185">Reference proteome</keyword>
<feature type="region of interest" description="Disordered" evidence="1">
    <location>
        <begin position="185"/>
        <end position="209"/>
    </location>
</feature>
<evidence type="ECO:0000313" key="2">
    <source>
        <dbReference type="EMBL" id="MQY25461.1"/>
    </source>
</evidence>
<feature type="compositionally biased region" description="Low complexity" evidence="1">
    <location>
        <begin position="191"/>
        <end position="201"/>
    </location>
</feature>
<comment type="caution">
    <text evidence="2">The sequence shown here is derived from an EMBL/GenBank/DDBJ whole genome shotgun (WGS) entry which is preliminary data.</text>
</comment>
<gene>
    <name evidence="2" type="ORF">NRB56_10180</name>
</gene>
<proteinExistence type="predicted"/>
<organism evidence="2 3">
    <name type="scientific">Nocardia aurantia</name>
    <dbReference type="NCBI Taxonomy" id="2585199"/>
    <lineage>
        <taxon>Bacteria</taxon>
        <taxon>Bacillati</taxon>
        <taxon>Actinomycetota</taxon>
        <taxon>Actinomycetes</taxon>
        <taxon>Mycobacteriales</taxon>
        <taxon>Nocardiaceae</taxon>
        <taxon>Nocardia</taxon>
    </lineage>
</organism>
<dbReference type="Proteomes" id="UP000431401">
    <property type="component" value="Unassembled WGS sequence"/>
</dbReference>
<sequence length="311" mass="31947">MRWGTIGSIAGTLIGGAVGGMIDPFGGEVAGAMMGQVLFSGGGAAVGQMIGGMIGDHEDAGTAIAHSMISFASAGVPAGGTGALAAKLGADGLFNGLLSGAAGSLSVPFINHGLDEWRSLMDRTIADRNAGVWIGGSVDDLNEKIAGATAQGFLFQPNLMPANMRTWYASLADLLAAHWRNLGHPDSSGRPPQTVVPSSVSTPPPLTGSAAKQYDITADDLRTNIQTFMKLDNALVGQVDTTKANITTARKNLVTLTDNINDSIRSGDGNAAGYESMINFALNRIVSTMNDAIYAQSLTAGTITKLAPTPR</sequence>
<reference evidence="2 3" key="1">
    <citation type="submission" date="2019-10" db="EMBL/GenBank/DDBJ databases">
        <title>Nocardia macrotermitis sp. nov. and Nocardia aurantia sp. nov., isolated from the gut of fungus growing-termite Macrotermes natalensis.</title>
        <authorList>
            <person name="Benndorf R."/>
            <person name="Schwitalla J."/>
            <person name="Martin K."/>
            <person name="De Beer W."/>
            <person name="Kaster A.-K."/>
            <person name="Vollmers J."/>
            <person name="Poulsen M."/>
            <person name="Beemelmanns C."/>
        </authorList>
    </citation>
    <scope>NUCLEOTIDE SEQUENCE [LARGE SCALE GENOMIC DNA]</scope>
    <source>
        <strain evidence="2 3">RB56</strain>
    </source>
</reference>
<dbReference type="EMBL" id="WEGI01000002">
    <property type="protein sequence ID" value="MQY25461.1"/>
    <property type="molecule type" value="Genomic_DNA"/>
</dbReference>
<name>A0A7K0DIP4_9NOCA</name>
<protein>
    <submittedName>
        <fullName evidence="2">Uncharacterized protein</fullName>
    </submittedName>
</protein>
<evidence type="ECO:0000256" key="1">
    <source>
        <dbReference type="SAM" id="MobiDB-lite"/>
    </source>
</evidence>
<accession>A0A7K0DIP4</accession>